<feature type="domain" description="RING-type" evidence="2">
    <location>
        <begin position="69"/>
        <end position="131"/>
    </location>
</feature>
<gene>
    <name evidence="3" type="ORF">PAUS00366_LOCUS21235</name>
</gene>
<dbReference type="InterPro" id="IPR013083">
    <property type="entry name" value="Znf_RING/FYVE/PHD"/>
</dbReference>
<keyword evidence="1" id="KW-0479">Metal-binding</keyword>
<sequence length="556" mass="62036">MTAQSTLDNSPVPQVVALAIPDDDSSVPEVSVSGIPDNDYPIQDTFNRSSLRSSQQTIQTSLAALVEDCFICLNGMKDVDAKHVLQCERHCGFNMCKNCIDSLITSSKDDFQMASDGNMHVKVYLHCPNCRSDLSHSIRHTLLLRKVDELECMTSPESEWTSSQVRLKRALHTTEVQKAIIHARRMESEYFGRDFHDSFFQYDSETDSQVEQYIEQWGVEVDLTNGTHNSFIAPRPPAIDIREEAIRVDPTLFAGLDSFLTEDERKEVTKLMTGGKPYLLVEAANILYDTLQKLSNPEPSTSGNNLPKVRTGRRMSIARRSSVFQLIDDAKIAESRKDKEEQKVAEEMHALQNPRSRVAQHRQLERELRIQANFQKHFPIPVRMPKAVKLDLSLSFDMELVDYTWGGTVMDAYSKISIGFGTKIIQQRPNNINVESILGNKQSYVESAALGCAIGLCMISDEDYGDANDVYIALPGQARVVISCTGRIGKLGAVRGDVLTHVDGESVVNKKVTEVLDIIQAKKGQGFTMLTLNAEFSVADALKRRAIAISEIELSG</sequence>
<protein>
    <recommendedName>
        <fullName evidence="2">RING-type domain-containing protein</fullName>
    </recommendedName>
</protein>
<dbReference type="SUPFAM" id="SSF57850">
    <property type="entry name" value="RING/U-box"/>
    <property type="match status" value="1"/>
</dbReference>
<dbReference type="PROSITE" id="PS50089">
    <property type="entry name" value="ZF_RING_2"/>
    <property type="match status" value="1"/>
</dbReference>
<reference evidence="3" key="1">
    <citation type="submission" date="2021-01" db="EMBL/GenBank/DDBJ databases">
        <authorList>
            <person name="Corre E."/>
            <person name="Pelletier E."/>
            <person name="Niang G."/>
            <person name="Scheremetjew M."/>
            <person name="Finn R."/>
            <person name="Kale V."/>
            <person name="Holt S."/>
            <person name="Cochrane G."/>
            <person name="Meng A."/>
            <person name="Brown T."/>
            <person name="Cohen L."/>
        </authorList>
    </citation>
    <scope>NUCLEOTIDE SEQUENCE</scope>
    <source>
        <strain evidence="3">10249 10 AB</strain>
    </source>
</reference>
<organism evidence="3">
    <name type="scientific">Pseudo-nitzschia australis</name>
    <dbReference type="NCBI Taxonomy" id="44445"/>
    <lineage>
        <taxon>Eukaryota</taxon>
        <taxon>Sar</taxon>
        <taxon>Stramenopiles</taxon>
        <taxon>Ochrophyta</taxon>
        <taxon>Bacillariophyta</taxon>
        <taxon>Bacillariophyceae</taxon>
        <taxon>Bacillariophycidae</taxon>
        <taxon>Bacillariales</taxon>
        <taxon>Bacillariaceae</taxon>
        <taxon>Pseudo-nitzschia</taxon>
    </lineage>
</organism>
<evidence type="ECO:0000313" key="3">
    <source>
        <dbReference type="EMBL" id="CAE0728451.1"/>
    </source>
</evidence>
<accession>A0A7S4AVL3</accession>
<dbReference type="Gene3D" id="3.30.40.10">
    <property type="entry name" value="Zinc/RING finger domain, C3HC4 (zinc finger)"/>
    <property type="match status" value="1"/>
</dbReference>
<dbReference type="InterPro" id="IPR001841">
    <property type="entry name" value="Znf_RING"/>
</dbReference>
<evidence type="ECO:0000259" key="2">
    <source>
        <dbReference type="PROSITE" id="PS50089"/>
    </source>
</evidence>
<keyword evidence="1" id="KW-0862">Zinc</keyword>
<dbReference type="EMBL" id="HBIX01032190">
    <property type="protein sequence ID" value="CAE0728451.1"/>
    <property type="molecule type" value="Transcribed_RNA"/>
</dbReference>
<proteinExistence type="predicted"/>
<evidence type="ECO:0000256" key="1">
    <source>
        <dbReference type="PROSITE-ProRule" id="PRU00175"/>
    </source>
</evidence>
<keyword evidence="1" id="KW-0863">Zinc-finger</keyword>
<name>A0A7S4AVL3_9STRA</name>
<dbReference type="GO" id="GO:0008270">
    <property type="term" value="F:zinc ion binding"/>
    <property type="evidence" value="ECO:0007669"/>
    <property type="project" value="UniProtKB-KW"/>
</dbReference>
<dbReference type="AlphaFoldDB" id="A0A7S4AVL3"/>